<keyword evidence="2" id="KW-1185">Reference proteome</keyword>
<evidence type="ECO:0008006" key="3">
    <source>
        <dbReference type="Google" id="ProtNLM"/>
    </source>
</evidence>
<dbReference type="RefSeq" id="WP_380755704.1">
    <property type="nucleotide sequence ID" value="NZ_JBHSRF010000030.1"/>
</dbReference>
<evidence type="ECO:0000313" key="1">
    <source>
        <dbReference type="EMBL" id="MFC6083583.1"/>
    </source>
</evidence>
<sequence length="337" mass="37210">MTASDRHGSIVDTLLASAEPSIRWKVRTQVLGEAPGSPEITELRTEIQNSVRVRRLLAPCLSADPPPVYAKWQGPHWTLTALADLGHPPGDKTLHPLRDQILTTWLDESYYLEFEAATKSAAYRGRGVPVMRARHRRCASQQGNALWSLTTLGLADDRCDALVERLLHWQWPDGGWNCDKNPAADTSSFYETLPPMRGLAAYAATDSAPAASAARRAAEVLLTRRLAYRVSTGTLIHPEFAKLHYPLYWHYDILGGLKAMAALGLLGDDRCTGALDLLESLRLPDGWPAHARYYKVSDSIALHHDSVDWGGTSTRRTNPWVTADALAVLHAAGRLRL</sequence>
<comment type="caution">
    <text evidence="1">The sequence shown here is derived from an EMBL/GenBank/DDBJ whole genome shotgun (WGS) entry which is preliminary data.</text>
</comment>
<protein>
    <recommendedName>
        <fullName evidence="3">Prenyltransferase</fullName>
    </recommendedName>
</protein>
<accession>A0ABW1NL21</accession>
<organism evidence="1 2">
    <name type="scientific">Sphaerisporangium aureirubrum</name>
    <dbReference type="NCBI Taxonomy" id="1544736"/>
    <lineage>
        <taxon>Bacteria</taxon>
        <taxon>Bacillati</taxon>
        <taxon>Actinomycetota</taxon>
        <taxon>Actinomycetes</taxon>
        <taxon>Streptosporangiales</taxon>
        <taxon>Streptosporangiaceae</taxon>
        <taxon>Sphaerisporangium</taxon>
    </lineage>
</organism>
<proteinExistence type="predicted"/>
<dbReference type="Gene3D" id="1.50.10.20">
    <property type="match status" value="1"/>
</dbReference>
<dbReference type="InterPro" id="IPR008930">
    <property type="entry name" value="Terpenoid_cyclase/PrenylTrfase"/>
</dbReference>
<name>A0ABW1NL21_9ACTN</name>
<gene>
    <name evidence="1" type="ORF">ACFP1K_20610</name>
</gene>
<dbReference type="EMBL" id="JBHSRF010000030">
    <property type="protein sequence ID" value="MFC6083583.1"/>
    <property type="molecule type" value="Genomic_DNA"/>
</dbReference>
<dbReference type="SUPFAM" id="SSF48239">
    <property type="entry name" value="Terpenoid cyclases/Protein prenyltransferases"/>
    <property type="match status" value="1"/>
</dbReference>
<evidence type="ECO:0000313" key="2">
    <source>
        <dbReference type="Proteomes" id="UP001596137"/>
    </source>
</evidence>
<dbReference type="Proteomes" id="UP001596137">
    <property type="component" value="Unassembled WGS sequence"/>
</dbReference>
<reference evidence="2" key="1">
    <citation type="journal article" date="2019" name="Int. J. Syst. Evol. Microbiol.">
        <title>The Global Catalogue of Microorganisms (GCM) 10K type strain sequencing project: providing services to taxonomists for standard genome sequencing and annotation.</title>
        <authorList>
            <consortium name="The Broad Institute Genomics Platform"/>
            <consortium name="The Broad Institute Genome Sequencing Center for Infectious Disease"/>
            <person name="Wu L."/>
            <person name="Ma J."/>
        </authorList>
    </citation>
    <scope>NUCLEOTIDE SEQUENCE [LARGE SCALE GENOMIC DNA]</scope>
    <source>
        <strain evidence="2">JCM 30346</strain>
    </source>
</reference>